<feature type="region of interest" description="Disordered" evidence="1">
    <location>
        <begin position="61"/>
        <end position="80"/>
    </location>
</feature>
<proteinExistence type="predicted"/>
<protein>
    <submittedName>
        <fullName evidence="2">Uncharacterized protein</fullName>
    </submittedName>
</protein>
<evidence type="ECO:0000313" key="3">
    <source>
        <dbReference type="Proteomes" id="UP000825729"/>
    </source>
</evidence>
<evidence type="ECO:0000313" key="2">
    <source>
        <dbReference type="EMBL" id="KAG9454371.1"/>
    </source>
</evidence>
<organism evidence="2 3">
    <name type="scientific">Aristolochia fimbriata</name>
    <name type="common">White veined hardy Dutchman's pipe vine</name>
    <dbReference type="NCBI Taxonomy" id="158543"/>
    <lineage>
        <taxon>Eukaryota</taxon>
        <taxon>Viridiplantae</taxon>
        <taxon>Streptophyta</taxon>
        <taxon>Embryophyta</taxon>
        <taxon>Tracheophyta</taxon>
        <taxon>Spermatophyta</taxon>
        <taxon>Magnoliopsida</taxon>
        <taxon>Magnoliidae</taxon>
        <taxon>Piperales</taxon>
        <taxon>Aristolochiaceae</taxon>
        <taxon>Aristolochia</taxon>
    </lineage>
</organism>
<feature type="compositionally biased region" description="Basic residues" evidence="1">
    <location>
        <begin position="61"/>
        <end position="72"/>
    </location>
</feature>
<dbReference type="EMBL" id="JAINDJ010000003">
    <property type="protein sequence ID" value="KAG9454371.1"/>
    <property type="molecule type" value="Genomic_DNA"/>
</dbReference>
<sequence>MSRRCANNRIEFAGPTVRARVILQSAPRCCPSFCPQPWPPRGSETRTRAPRTVRISVTRRPRGIRDRRHRRPANAASNAEFASQARCSARPVSVFRKPRHPPFHDVIQTSGVRGSSDPYLKQILKATGNSPGFGFELFLLARWDRRARTAWSLSATSKAGKPFSLLRVERATVLCGRPRGHPVWLLSGSVPPDTMTEASGGSSGGWALWSGPRLNALLQGLAPRVSSLRCSDPGV</sequence>
<dbReference type="AlphaFoldDB" id="A0AAV7F0X4"/>
<evidence type="ECO:0000256" key="1">
    <source>
        <dbReference type="SAM" id="MobiDB-lite"/>
    </source>
</evidence>
<accession>A0AAV7F0X4</accession>
<dbReference type="Proteomes" id="UP000825729">
    <property type="component" value="Unassembled WGS sequence"/>
</dbReference>
<name>A0AAV7F0X4_ARIFI</name>
<gene>
    <name evidence="2" type="ORF">H6P81_007275</name>
</gene>
<reference evidence="2 3" key="1">
    <citation type="submission" date="2021-07" db="EMBL/GenBank/DDBJ databases">
        <title>The Aristolochia fimbriata genome: insights into angiosperm evolution, floral development and chemical biosynthesis.</title>
        <authorList>
            <person name="Jiao Y."/>
        </authorList>
    </citation>
    <scope>NUCLEOTIDE SEQUENCE [LARGE SCALE GENOMIC DNA]</scope>
    <source>
        <strain evidence="2">IBCAS-2021</strain>
        <tissue evidence="2">Leaf</tissue>
    </source>
</reference>
<comment type="caution">
    <text evidence="2">The sequence shown here is derived from an EMBL/GenBank/DDBJ whole genome shotgun (WGS) entry which is preliminary data.</text>
</comment>
<keyword evidence="3" id="KW-1185">Reference proteome</keyword>